<sequence length="251" mass="29382">MYIIREKKTKKIIFHHPMAFDADLKGGDIFPEFDPTTMETGWSDSIHLPQYFIINEEGKVVGLTAEEAVDQDLLTLHPTQKIENNEIVEKSLWEQVDEGLTELSPSEKIVNNEIVEKTLQEQVKEGLIELDEPFEYISDDDSIRERSVKELMEAELIKTADQCEKALKLLNREIEDKIALKYAQGYEMKLVKGLVDWLYEGRPEADEREESYLEMRKYVESIKDEYKPLRNQLKKMMTDLQKTLSDEQEIF</sequence>
<dbReference type="AlphaFoldDB" id="A0A975BZ16"/>
<evidence type="ECO:0000313" key="3">
    <source>
        <dbReference type="Proteomes" id="UP000663722"/>
    </source>
</evidence>
<dbReference type="KEGG" id="dmm:dnm_100900"/>
<proteinExistence type="predicted"/>
<name>A0A975BZ16_9BACT</name>
<feature type="coiled-coil region" evidence="1">
    <location>
        <begin position="153"/>
        <end position="180"/>
    </location>
</feature>
<dbReference type="Proteomes" id="UP000663722">
    <property type="component" value="Chromosome"/>
</dbReference>
<dbReference type="EMBL" id="CP061800">
    <property type="protein sequence ID" value="QTA93980.1"/>
    <property type="molecule type" value="Genomic_DNA"/>
</dbReference>
<accession>A0A975BZ16</accession>
<evidence type="ECO:0000256" key="1">
    <source>
        <dbReference type="SAM" id="Coils"/>
    </source>
</evidence>
<keyword evidence="3" id="KW-1185">Reference proteome</keyword>
<organism evidence="2 3">
    <name type="scientific">Desulfonema magnum</name>
    <dbReference type="NCBI Taxonomy" id="45655"/>
    <lineage>
        <taxon>Bacteria</taxon>
        <taxon>Pseudomonadati</taxon>
        <taxon>Thermodesulfobacteriota</taxon>
        <taxon>Desulfobacteria</taxon>
        <taxon>Desulfobacterales</taxon>
        <taxon>Desulfococcaceae</taxon>
        <taxon>Desulfonema</taxon>
    </lineage>
</organism>
<reference evidence="2" key="1">
    <citation type="journal article" date="2021" name="Microb. Physiol.">
        <title>Proteogenomic Insights into the Physiology of Marine, Sulfate-Reducing, Filamentous Desulfonema limicola and Desulfonema magnum.</title>
        <authorList>
            <person name="Schnaars V."/>
            <person name="Wohlbrand L."/>
            <person name="Scheve S."/>
            <person name="Hinrichs C."/>
            <person name="Reinhardt R."/>
            <person name="Rabus R."/>
        </authorList>
    </citation>
    <scope>NUCLEOTIDE SEQUENCE</scope>
    <source>
        <strain evidence="2">4be13</strain>
    </source>
</reference>
<keyword evidence="1" id="KW-0175">Coiled coil</keyword>
<evidence type="ECO:0000313" key="2">
    <source>
        <dbReference type="EMBL" id="QTA93980.1"/>
    </source>
</evidence>
<gene>
    <name evidence="2" type="ORF">dnm_100900</name>
</gene>
<dbReference type="RefSeq" id="WP_207680667.1">
    <property type="nucleotide sequence ID" value="NZ_CP061800.1"/>
</dbReference>
<protein>
    <submittedName>
        <fullName evidence="2">Uncharacterized protein</fullName>
    </submittedName>
</protein>